<name>A0A381LBD4_BLUGR</name>
<dbReference type="AlphaFoldDB" id="A0A381LBD4"/>
<sequence>MKFFAVAILTLIIDKSILVLSAITPYERYMEPKLPILDDKFNLFCPLTLHLFPGFIRIKADAAFQLNKNPNTRLPEYKHPRFPGQILYTYALNDPVSIHLGIQAQNHMVIDSAGFFLDAFTRSQSNEVKVDKPCLFSQSTSFGSYYDARFVF</sequence>
<dbReference type="EMBL" id="UIGY01000114">
    <property type="protein sequence ID" value="SUZ11198.1"/>
    <property type="molecule type" value="Genomic_DNA"/>
</dbReference>
<keyword evidence="1" id="KW-0732">Signal</keyword>
<organism evidence="2">
    <name type="scientific">Blumeria graminis f. sp. tritici 96224</name>
    <dbReference type="NCBI Taxonomy" id="1268274"/>
    <lineage>
        <taxon>Eukaryota</taxon>
        <taxon>Fungi</taxon>
        <taxon>Dikarya</taxon>
        <taxon>Ascomycota</taxon>
        <taxon>Pezizomycotina</taxon>
        <taxon>Leotiomycetes</taxon>
        <taxon>Erysiphales</taxon>
        <taxon>Erysiphaceae</taxon>
        <taxon>Blumeria</taxon>
    </lineage>
</organism>
<protein>
    <submittedName>
        <fullName evidence="2">Bgt_BCG-2</fullName>
    </submittedName>
</protein>
<feature type="signal peptide" evidence="1">
    <location>
        <begin position="1"/>
        <end position="21"/>
    </location>
</feature>
<reference evidence="2" key="1">
    <citation type="submission" date="2018-07" db="EMBL/GenBank/DDBJ databases">
        <authorList>
            <person name="Quirk P.G."/>
            <person name="Krulwich T.A."/>
        </authorList>
    </citation>
    <scope>NUCLEOTIDE SEQUENCE</scope>
    <source>
        <strain evidence="2">96224</strain>
    </source>
</reference>
<proteinExistence type="predicted"/>
<evidence type="ECO:0000313" key="2">
    <source>
        <dbReference type="EMBL" id="SUZ11198.1"/>
    </source>
</evidence>
<accession>A0A381LBD4</accession>
<evidence type="ECO:0000256" key="1">
    <source>
        <dbReference type="SAM" id="SignalP"/>
    </source>
</evidence>
<gene>
    <name evidence="2" type="ORF">BGT96224V2_LOCUS4362</name>
</gene>
<feature type="chain" id="PRO_5016639790" evidence="1">
    <location>
        <begin position="22"/>
        <end position="152"/>
    </location>
</feature>